<name>A0A7W7WVP6_9PSEU</name>
<keyword evidence="3" id="KW-0704">Schiff base</keyword>
<dbReference type="GO" id="GO:0008840">
    <property type="term" value="F:4-hydroxy-tetrahydrodipicolinate synthase activity"/>
    <property type="evidence" value="ECO:0007669"/>
    <property type="project" value="TreeGrafter"/>
</dbReference>
<evidence type="ECO:0000256" key="2">
    <source>
        <dbReference type="ARBA" id="ARBA00023239"/>
    </source>
</evidence>
<dbReference type="Gene3D" id="3.20.20.70">
    <property type="entry name" value="Aldolase class I"/>
    <property type="match status" value="1"/>
</dbReference>
<dbReference type="PROSITE" id="PS00666">
    <property type="entry name" value="DHDPS_2"/>
    <property type="match status" value="1"/>
</dbReference>
<comment type="similarity">
    <text evidence="1">Belongs to the DapA family.</text>
</comment>
<dbReference type="SUPFAM" id="SSF51569">
    <property type="entry name" value="Aldolase"/>
    <property type="match status" value="1"/>
</dbReference>
<dbReference type="EMBL" id="JACHJS010000001">
    <property type="protein sequence ID" value="MBB4965554.1"/>
    <property type="molecule type" value="Genomic_DNA"/>
</dbReference>
<dbReference type="GO" id="GO:0044281">
    <property type="term" value="P:small molecule metabolic process"/>
    <property type="evidence" value="ECO:0007669"/>
    <property type="project" value="UniProtKB-ARBA"/>
</dbReference>
<evidence type="ECO:0000256" key="1">
    <source>
        <dbReference type="ARBA" id="ARBA00007592"/>
    </source>
</evidence>
<dbReference type="Proteomes" id="UP000542674">
    <property type="component" value="Unassembled WGS sequence"/>
</dbReference>
<evidence type="ECO:0000256" key="3">
    <source>
        <dbReference type="ARBA" id="ARBA00023270"/>
    </source>
</evidence>
<keyword evidence="2 4" id="KW-0456">Lyase</keyword>
<proteinExistence type="inferred from homology"/>
<dbReference type="PANTHER" id="PTHR12128">
    <property type="entry name" value="DIHYDRODIPICOLINATE SYNTHASE"/>
    <property type="match status" value="1"/>
</dbReference>
<keyword evidence="5" id="KW-1185">Reference proteome</keyword>
<evidence type="ECO:0000313" key="5">
    <source>
        <dbReference type="Proteomes" id="UP000542674"/>
    </source>
</evidence>
<dbReference type="InterPro" id="IPR013785">
    <property type="entry name" value="Aldolase_TIM"/>
</dbReference>
<dbReference type="AlphaFoldDB" id="A0A7W7WVP6"/>
<dbReference type="PANTHER" id="PTHR12128:SF66">
    <property type="entry name" value="4-HYDROXY-2-OXOGLUTARATE ALDOLASE, MITOCHONDRIAL"/>
    <property type="match status" value="1"/>
</dbReference>
<dbReference type="Pfam" id="PF00701">
    <property type="entry name" value="DHDPS"/>
    <property type="match status" value="1"/>
</dbReference>
<accession>A0A7W7WVP6</accession>
<gene>
    <name evidence="4" type="ORF">F4559_002913</name>
</gene>
<sequence>MPYYTRPSEDGVVAHFRALAEAAPVPLIVYNVPYRTGRELSAQALLRVAALPGVVGFKHAVGGIDETTIGMFDGLPEDFSVLVGDDLFLGPMMALGAVGGILASAHVETAAFGELIDAWRDGQVTRGRQLGRRLAPVSRALFAEPNPAVIKGVLHARGRIPSARVRLPLMPATESATKAALATLS</sequence>
<evidence type="ECO:0000313" key="4">
    <source>
        <dbReference type="EMBL" id="MBB4965554.1"/>
    </source>
</evidence>
<dbReference type="InterPro" id="IPR020625">
    <property type="entry name" value="Schiff_base-form_aldolases_AS"/>
</dbReference>
<comment type="caution">
    <text evidence="4">The sequence shown here is derived from an EMBL/GenBank/DDBJ whole genome shotgun (WGS) entry which is preliminary data.</text>
</comment>
<dbReference type="InterPro" id="IPR002220">
    <property type="entry name" value="DapA-like"/>
</dbReference>
<reference evidence="4 5" key="1">
    <citation type="submission" date="2020-08" db="EMBL/GenBank/DDBJ databases">
        <title>Sequencing the genomes of 1000 actinobacteria strains.</title>
        <authorList>
            <person name="Klenk H.-P."/>
        </authorList>
    </citation>
    <scope>NUCLEOTIDE SEQUENCE [LARGE SCALE GENOMIC DNA]</scope>
    <source>
        <strain evidence="4 5">DSM 45084</strain>
    </source>
</reference>
<dbReference type="SMART" id="SM01130">
    <property type="entry name" value="DHDPS"/>
    <property type="match status" value="1"/>
</dbReference>
<protein>
    <submittedName>
        <fullName evidence="4">Dihydrodipicolinate synthase/N-acetylneuraminate lyase</fullName>
    </submittedName>
</protein>
<organism evidence="4 5">
    <name type="scientific">Saccharothrix violaceirubra</name>
    <dbReference type="NCBI Taxonomy" id="413306"/>
    <lineage>
        <taxon>Bacteria</taxon>
        <taxon>Bacillati</taxon>
        <taxon>Actinomycetota</taxon>
        <taxon>Actinomycetes</taxon>
        <taxon>Pseudonocardiales</taxon>
        <taxon>Pseudonocardiaceae</taxon>
        <taxon>Saccharothrix</taxon>
    </lineage>
</organism>